<reference evidence="1 2" key="1">
    <citation type="submission" date="2024-02" db="EMBL/GenBank/DDBJ databases">
        <title>De novo assembly and annotation of 12 fungi associated with fruit tree decline syndrome in Ontario, Canada.</title>
        <authorList>
            <person name="Sulman M."/>
            <person name="Ellouze W."/>
            <person name="Ilyukhin E."/>
        </authorList>
    </citation>
    <scope>NUCLEOTIDE SEQUENCE [LARGE SCALE GENOMIC DNA]</scope>
    <source>
        <strain evidence="1 2">M169</strain>
    </source>
</reference>
<organism evidence="1 2">
    <name type="scientific">Diaporthe eres</name>
    <name type="common">Phomopsis oblonga</name>
    <dbReference type="NCBI Taxonomy" id="83184"/>
    <lineage>
        <taxon>Eukaryota</taxon>
        <taxon>Fungi</taxon>
        <taxon>Dikarya</taxon>
        <taxon>Ascomycota</taxon>
        <taxon>Pezizomycotina</taxon>
        <taxon>Sordariomycetes</taxon>
        <taxon>Sordariomycetidae</taxon>
        <taxon>Diaporthales</taxon>
        <taxon>Diaporthaceae</taxon>
        <taxon>Diaporthe</taxon>
        <taxon>Diaporthe eres species complex</taxon>
    </lineage>
</organism>
<keyword evidence="2" id="KW-1185">Reference proteome</keyword>
<dbReference type="InterPro" id="IPR011043">
    <property type="entry name" value="Gal_Oxase/kelch_b-propeller"/>
</dbReference>
<dbReference type="SUPFAM" id="SSF50965">
    <property type="entry name" value="Galactose oxidase, central domain"/>
    <property type="match status" value="1"/>
</dbReference>
<gene>
    <name evidence="1" type="ORF">SLS63_010161</name>
</gene>
<protein>
    <recommendedName>
        <fullName evidence="3">Kelch repeat protein</fullName>
    </recommendedName>
</protein>
<dbReference type="Gene3D" id="2.120.10.80">
    <property type="entry name" value="Kelch-type beta propeller"/>
    <property type="match status" value="1"/>
</dbReference>
<evidence type="ECO:0000313" key="1">
    <source>
        <dbReference type="EMBL" id="KAK7719210.1"/>
    </source>
</evidence>
<evidence type="ECO:0008006" key="3">
    <source>
        <dbReference type="Google" id="ProtNLM"/>
    </source>
</evidence>
<name>A0ABR1NXL8_DIAER</name>
<sequence>MTDRPYQPSTARGYYLGGHSLLSTDEGVDSPITYYHDLVIFDLTTETLRSVDVPEWVPVIAPALVYLDAGKAGLLVVIGGKTENKGLLEYASLQQVYIYDLYSKDWSTQLASDINGRTNNVYGAYNVYDPGIPNDRYNMCAVVGTTPDHSSFNIYLFGGQNDTATPGDIWALTMPG</sequence>
<comment type="caution">
    <text evidence="1">The sequence shown here is derived from an EMBL/GenBank/DDBJ whole genome shotgun (WGS) entry which is preliminary data.</text>
</comment>
<dbReference type="InterPro" id="IPR015915">
    <property type="entry name" value="Kelch-typ_b-propeller"/>
</dbReference>
<proteinExistence type="predicted"/>
<accession>A0ABR1NXL8</accession>
<evidence type="ECO:0000313" key="2">
    <source>
        <dbReference type="Proteomes" id="UP001430848"/>
    </source>
</evidence>
<dbReference type="EMBL" id="JAKNSF020000081">
    <property type="protein sequence ID" value="KAK7719210.1"/>
    <property type="molecule type" value="Genomic_DNA"/>
</dbReference>
<dbReference type="Proteomes" id="UP001430848">
    <property type="component" value="Unassembled WGS sequence"/>
</dbReference>